<dbReference type="EMBL" id="CP001277">
    <property type="protein sequence ID" value="ACQ67105.1"/>
    <property type="molecule type" value="Genomic_DNA"/>
</dbReference>
<name>C4K3G2_HAMD5</name>
<dbReference type="KEGG" id="hde:HDEF_0345"/>
<proteinExistence type="predicted"/>
<evidence type="ECO:0000313" key="2">
    <source>
        <dbReference type="Proteomes" id="UP000002334"/>
    </source>
</evidence>
<evidence type="ECO:0000313" key="1">
    <source>
        <dbReference type="EMBL" id="ACQ67105.1"/>
    </source>
</evidence>
<organism evidence="1 2">
    <name type="scientific">Hamiltonella defensa subsp. Acyrthosiphon pisum (strain 5AT)</name>
    <dbReference type="NCBI Taxonomy" id="572265"/>
    <lineage>
        <taxon>Bacteria</taxon>
        <taxon>Pseudomonadati</taxon>
        <taxon>Pseudomonadota</taxon>
        <taxon>Gammaproteobacteria</taxon>
        <taxon>Enterobacterales</taxon>
        <taxon>Enterobacteriaceae</taxon>
        <taxon>aphid secondary symbionts</taxon>
        <taxon>Candidatus Williamhamiltonella</taxon>
    </lineage>
</organism>
<reference evidence="1 2" key="1">
    <citation type="journal article" date="2009" name="Proc. Natl. Acad. Sci. U.S.A.">
        <title>Hamiltonella defensa, genome evolution of protective bacterial endosymbiont from pathogenic ancestors.</title>
        <authorList>
            <person name="Degnan P.H."/>
            <person name="Yu Y."/>
            <person name="Sisneros N."/>
            <person name="Wing R.A."/>
            <person name="Moran N.A."/>
        </authorList>
    </citation>
    <scope>NUCLEOTIDE SEQUENCE [LARGE SCALE GENOMIC DNA]</scope>
    <source>
        <strain evidence="2">5AT</strain>
    </source>
</reference>
<dbReference type="AlphaFoldDB" id="C4K3G2"/>
<dbReference type="Proteomes" id="UP000002334">
    <property type="component" value="Chromosome"/>
</dbReference>
<protein>
    <submittedName>
        <fullName evidence="1">Uncharacterized protein</fullName>
    </submittedName>
</protein>
<dbReference type="HOGENOM" id="CLU_3136346_0_0_6"/>
<gene>
    <name evidence="1" type="ordered locus">HDEF_0345</name>
</gene>
<accession>C4K3G2</accession>
<keyword evidence="2" id="KW-1185">Reference proteome</keyword>
<sequence>MLWVSSAPNANIGYGRLSSILDRASSKNEKISSTAWHGATDGIDLIVRV</sequence>